<dbReference type="Proteomes" id="UP000288983">
    <property type="component" value="Unassembled WGS sequence"/>
</dbReference>
<sequence length="108" mass="11533">MCTLLLLAGCAHNPDIRTSGDNVDGITSKSDKAYIDCVKDEVQSYTSTYTVENGGKTDLFIGSTNPGTTDGLVEVSSANGHSLYTAYQRDAWYDKGRLLDAAQACSRG</sequence>
<dbReference type="EMBL" id="QJRG01000033">
    <property type="protein sequence ID" value="RWU27039.1"/>
    <property type="molecule type" value="Genomic_DNA"/>
</dbReference>
<protein>
    <submittedName>
        <fullName evidence="1">Uncharacterized protein</fullName>
    </submittedName>
</protein>
<comment type="caution">
    <text evidence="1">The sequence shown here is derived from an EMBL/GenBank/DDBJ whole genome shotgun (WGS) entry which is preliminary data.</text>
</comment>
<dbReference type="OrthoDB" id="6968640at2"/>
<name>A0A444A024_9PSED</name>
<evidence type="ECO:0000313" key="1">
    <source>
        <dbReference type="EMBL" id="RWU27039.1"/>
    </source>
</evidence>
<organism evidence="1 2">
    <name type="scientific">Pseudomonas alkylphenolica</name>
    <dbReference type="NCBI Taxonomy" id="237609"/>
    <lineage>
        <taxon>Bacteria</taxon>
        <taxon>Pseudomonadati</taxon>
        <taxon>Pseudomonadota</taxon>
        <taxon>Gammaproteobacteria</taxon>
        <taxon>Pseudomonadales</taxon>
        <taxon>Pseudomonadaceae</taxon>
        <taxon>Pseudomonas</taxon>
    </lineage>
</organism>
<proteinExistence type="predicted"/>
<gene>
    <name evidence="1" type="ORF">DM813_02715</name>
</gene>
<dbReference type="AlphaFoldDB" id="A0A444A024"/>
<evidence type="ECO:0000313" key="2">
    <source>
        <dbReference type="Proteomes" id="UP000288983"/>
    </source>
</evidence>
<accession>A0A444A024</accession>
<reference evidence="1 2" key="1">
    <citation type="submission" date="2018-06" db="EMBL/GenBank/DDBJ databases">
        <title>Bacteria isolated from soil of Wuhan.</title>
        <authorList>
            <person name="Wei X."/>
            <person name="Chunhua H."/>
        </authorList>
    </citation>
    <scope>NUCLEOTIDE SEQUENCE [LARGE SCALE GENOMIC DNA]</scope>
    <source>
        <strain evidence="2">xwS2</strain>
    </source>
</reference>